<reference evidence="13 14" key="1">
    <citation type="submission" date="2012-11" db="EMBL/GenBank/DDBJ databases">
        <title>FINISHED of Natronococcus occultus SP4, DSM 3396.</title>
        <authorList>
            <consortium name="DOE Joint Genome Institute"/>
            <person name="Eisen J."/>
            <person name="Huntemann M."/>
            <person name="Wei C.-L."/>
            <person name="Han J."/>
            <person name="Detter J.C."/>
            <person name="Han C."/>
            <person name="Tapia R."/>
            <person name="Chen A."/>
            <person name="Kyrpides N."/>
            <person name="Mavromatis K."/>
            <person name="Markowitz V."/>
            <person name="Szeto E."/>
            <person name="Ivanova N."/>
            <person name="Mikhailova N."/>
            <person name="Ovchinnikova G."/>
            <person name="Pagani I."/>
            <person name="Pati A."/>
            <person name="Goodwin L."/>
            <person name="Nordberg H.P."/>
            <person name="Cantor M.N."/>
            <person name="Hua S.X."/>
            <person name="Woyke T."/>
            <person name="Eisen J."/>
            <person name="Klenk H.-P."/>
            <person name="Klenk H.-P."/>
        </authorList>
    </citation>
    <scope>NUCLEOTIDE SEQUENCE [LARGE SCALE GENOMIC DNA]</scope>
    <source>
        <strain evidence="13 14">SP4</strain>
    </source>
</reference>
<dbReference type="Proteomes" id="UP000010878">
    <property type="component" value="Chromosome"/>
</dbReference>
<evidence type="ECO:0000256" key="6">
    <source>
        <dbReference type="ARBA" id="ARBA00022833"/>
    </source>
</evidence>
<evidence type="ECO:0000256" key="11">
    <source>
        <dbReference type="SAM" id="Phobius"/>
    </source>
</evidence>
<keyword evidence="2 10" id="KW-0645">Protease</keyword>
<dbReference type="HOGENOM" id="CLU_042266_0_0_2"/>
<keyword evidence="7 11" id="KW-1133">Transmembrane helix</keyword>
<evidence type="ECO:0000256" key="10">
    <source>
        <dbReference type="RuleBase" id="RU003983"/>
    </source>
</evidence>
<evidence type="ECO:0000259" key="12">
    <source>
        <dbReference type="Pfam" id="PF01435"/>
    </source>
</evidence>
<proteinExistence type="inferred from homology"/>
<dbReference type="GO" id="GO:0006508">
    <property type="term" value="P:proteolysis"/>
    <property type="evidence" value="ECO:0007669"/>
    <property type="project" value="UniProtKB-KW"/>
</dbReference>
<evidence type="ECO:0000256" key="8">
    <source>
        <dbReference type="ARBA" id="ARBA00023049"/>
    </source>
</evidence>
<feature type="transmembrane region" description="Helical" evidence="11">
    <location>
        <begin position="12"/>
        <end position="33"/>
    </location>
</feature>
<evidence type="ECO:0000256" key="3">
    <source>
        <dbReference type="ARBA" id="ARBA00022692"/>
    </source>
</evidence>
<dbReference type="Pfam" id="PF01435">
    <property type="entry name" value="Peptidase_M48"/>
    <property type="match status" value="1"/>
</dbReference>
<keyword evidence="4" id="KW-0479">Metal-binding</keyword>
<sequence length="382" mass="40054">MPLAPDRRLQLRIAGALALVVGLNAVLIAAIAWSGATVLSASGRSAIEPGLPAAVGTVLACAVGLVAVQARYGSRRAVSGLDLEDVDGGGDGPRNVASRVRRLATQADVPVPSVAVADRPEPGCLTVGRQRSPTIVLTTGLLEELDDDELEAALAHEIAHVANRDLPVVTAVAATVAIGDRLLERERLLRRVLENTVLIALVTGIGVVVFAVPILVLGVVYLAVSAVARTVLGANAIVLGLFSRTREYAADRGASRLTGNPAALASALEALGEGARPRTDARVDASATLGIVPRSLALEATADDGTDESWVERFFPSVSFELIGEPNRFERAVIGIGTRIHARLLAPAAAGARRLLGWRPATHPPATARIERLRTLERRRRE</sequence>
<evidence type="ECO:0000313" key="14">
    <source>
        <dbReference type="Proteomes" id="UP000010878"/>
    </source>
</evidence>
<feature type="transmembrane region" description="Helical" evidence="11">
    <location>
        <begin position="53"/>
        <end position="72"/>
    </location>
</feature>
<keyword evidence="14" id="KW-1185">Reference proteome</keyword>
<keyword evidence="6 10" id="KW-0862">Zinc</keyword>
<keyword evidence="3 11" id="KW-0812">Transmembrane</keyword>
<comment type="similarity">
    <text evidence="10">Belongs to the peptidase M48 family.</text>
</comment>
<dbReference type="KEGG" id="nou:Natoc_0043"/>
<feature type="transmembrane region" description="Helical" evidence="11">
    <location>
        <begin position="192"/>
        <end position="214"/>
    </location>
</feature>
<feature type="domain" description="Peptidase M48" evidence="12">
    <location>
        <begin position="95"/>
        <end position="376"/>
    </location>
</feature>
<keyword evidence="1" id="KW-1003">Cell membrane</keyword>
<feature type="transmembrane region" description="Helical" evidence="11">
    <location>
        <begin position="220"/>
        <end position="242"/>
    </location>
</feature>
<organism evidence="13 14">
    <name type="scientific">Natronococcus occultus SP4</name>
    <dbReference type="NCBI Taxonomy" id="694430"/>
    <lineage>
        <taxon>Archaea</taxon>
        <taxon>Methanobacteriati</taxon>
        <taxon>Methanobacteriota</taxon>
        <taxon>Stenosarchaea group</taxon>
        <taxon>Halobacteria</taxon>
        <taxon>Halobacteriales</taxon>
        <taxon>Natrialbaceae</taxon>
        <taxon>Natronococcus</taxon>
    </lineage>
</organism>
<dbReference type="PANTHER" id="PTHR43221">
    <property type="entry name" value="PROTEASE HTPX"/>
    <property type="match status" value="1"/>
</dbReference>
<dbReference type="InterPro" id="IPR001915">
    <property type="entry name" value="Peptidase_M48"/>
</dbReference>
<name>L0JUH1_9EURY</name>
<evidence type="ECO:0000256" key="1">
    <source>
        <dbReference type="ARBA" id="ARBA00022475"/>
    </source>
</evidence>
<keyword evidence="8 10" id="KW-0482">Metalloprotease</keyword>
<evidence type="ECO:0000313" key="13">
    <source>
        <dbReference type="EMBL" id="AGB35925.1"/>
    </source>
</evidence>
<evidence type="ECO:0000256" key="2">
    <source>
        <dbReference type="ARBA" id="ARBA00022670"/>
    </source>
</evidence>
<dbReference type="Gene3D" id="3.30.2010.10">
    <property type="entry name" value="Metalloproteases ('zincins'), catalytic domain"/>
    <property type="match status" value="1"/>
</dbReference>
<dbReference type="AlphaFoldDB" id="L0JUH1"/>
<dbReference type="PANTHER" id="PTHR43221:SF2">
    <property type="entry name" value="PROTEASE HTPX HOMOLOG"/>
    <property type="match status" value="1"/>
</dbReference>
<dbReference type="GeneID" id="14404342"/>
<comment type="cofactor">
    <cofactor evidence="10">
        <name>Zn(2+)</name>
        <dbReference type="ChEBI" id="CHEBI:29105"/>
    </cofactor>
    <text evidence="10">Binds 1 zinc ion per subunit.</text>
</comment>
<dbReference type="CDD" id="cd07329">
    <property type="entry name" value="M56_like"/>
    <property type="match status" value="1"/>
</dbReference>
<dbReference type="GO" id="GO:0046872">
    <property type="term" value="F:metal ion binding"/>
    <property type="evidence" value="ECO:0007669"/>
    <property type="project" value="UniProtKB-KW"/>
</dbReference>
<gene>
    <name evidence="13" type="ORF">Natoc_0043</name>
</gene>
<evidence type="ECO:0000256" key="9">
    <source>
        <dbReference type="ARBA" id="ARBA00023136"/>
    </source>
</evidence>
<dbReference type="RefSeq" id="WP_015319383.1">
    <property type="nucleotide sequence ID" value="NC_019974.1"/>
</dbReference>
<evidence type="ECO:0000256" key="7">
    <source>
        <dbReference type="ARBA" id="ARBA00022989"/>
    </source>
</evidence>
<evidence type="ECO:0000256" key="5">
    <source>
        <dbReference type="ARBA" id="ARBA00022801"/>
    </source>
</evidence>
<dbReference type="GO" id="GO:0004222">
    <property type="term" value="F:metalloendopeptidase activity"/>
    <property type="evidence" value="ECO:0007669"/>
    <property type="project" value="InterPro"/>
</dbReference>
<dbReference type="InterPro" id="IPR050083">
    <property type="entry name" value="HtpX_protease"/>
</dbReference>
<dbReference type="eggNOG" id="arCOG01331">
    <property type="taxonomic scope" value="Archaea"/>
</dbReference>
<dbReference type="STRING" id="694430.Natoc_0043"/>
<evidence type="ECO:0000256" key="4">
    <source>
        <dbReference type="ARBA" id="ARBA00022723"/>
    </source>
</evidence>
<accession>L0JUH1</accession>
<dbReference type="EMBL" id="CP003929">
    <property type="protein sequence ID" value="AGB35925.1"/>
    <property type="molecule type" value="Genomic_DNA"/>
</dbReference>
<dbReference type="OrthoDB" id="205560at2157"/>
<keyword evidence="5 10" id="KW-0378">Hydrolase</keyword>
<keyword evidence="9 11" id="KW-0472">Membrane</keyword>
<protein>
    <submittedName>
        <fullName evidence="13">Zn-dependent protease with chaperone function</fullName>
    </submittedName>
</protein>